<keyword evidence="5" id="KW-1185">Reference proteome</keyword>
<dbReference type="PANTHER" id="PTHR43877">
    <property type="entry name" value="AMINOALKYLPHOSPHONATE N-ACETYLTRANSFERASE-RELATED-RELATED"/>
    <property type="match status" value="1"/>
</dbReference>
<evidence type="ECO:0000313" key="4">
    <source>
        <dbReference type="EMBL" id="MFC5496453.1"/>
    </source>
</evidence>
<proteinExistence type="predicted"/>
<gene>
    <name evidence="4" type="ORF">ACFPOE_02825</name>
</gene>
<sequence length="247" mass="26140">MDSTDIETIERATVQAVSPQAQTEIAGWVLPFDDGTVGRARSAVPLSHAPPAVAVLPQIEAAYAQRNLPVDLRVPVLAAFEPFRSALAARGYREHTLTEVHTADVASVRAVSDGDPAELLATPGPDWASIFLGPGFDPVDGASRVSKLGQAAGSLFALVREDGRPAAAGAAAFSHGWASVHGMRTAQDRRGRGLAGRVLATLAGAATDRGYRKVFLQVAAENAAARSLYRRAGFAPAWRYSYWRLGQ</sequence>
<accession>A0ABW0NA51</accession>
<evidence type="ECO:0000259" key="3">
    <source>
        <dbReference type="PROSITE" id="PS51186"/>
    </source>
</evidence>
<keyword evidence="1" id="KW-0808">Transferase</keyword>
<comment type="caution">
    <text evidence="4">The sequence shown here is derived from an EMBL/GenBank/DDBJ whole genome shotgun (WGS) entry which is preliminary data.</text>
</comment>
<dbReference type="SUPFAM" id="SSF55729">
    <property type="entry name" value="Acyl-CoA N-acyltransferases (Nat)"/>
    <property type="match status" value="1"/>
</dbReference>
<evidence type="ECO:0000313" key="5">
    <source>
        <dbReference type="Proteomes" id="UP001596037"/>
    </source>
</evidence>
<name>A0ABW0NA51_9BURK</name>
<feature type="domain" description="N-acetyltransferase" evidence="3">
    <location>
        <begin position="106"/>
        <end position="247"/>
    </location>
</feature>
<dbReference type="EMBL" id="JBHSMF010000002">
    <property type="protein sequence ID" value="MFC5496453.1"/>
    <property type="molecule type" value="Genomic_DNA"/>
</dbReference>
<reference evidence="5" key="1">
    <citation type="journal article" date="2019" name="Int. J. Syst. Evol. Microbiol.">
        <title>The Global Catalogue of Microorganisms (GCM) 10K type strain sequencing project: providing services to taxonomists for standard genome sequencing and annotation.</title>
        <authorList>
            <consortium name="The Broad Institute Genomics Platform"/>
            <consortium name="The Broad Institute Genome Sequencing Center for Infectious Disease"/>
            <person name="Wu L."/>
            <person name="Ma J."/>
        </authorList>
    </citation>
    <scope>NUCLEOTIDE SEQUENCE [LARGE SCALE GENOMIC DNA]</scope>
    <source>
        <strain evidence="5">CCUG 57401</strain>
    </source>
</reference>
<dbReference type="InterPro" id="IPR056935">
    <property type="entry name" value="Rv0428c-like_C"/>
</dbReference>
<evidence type="ECO:0000256" key="1">
    <source>
        <dbReference type="ARBA" id="ARBA00022679"/>
    </source>
</evidence>
<dbReference type="RefSeq" id="WP_376848472.1">
    <property type="nucleotide sequence ID" value="NZ_JBHSMF010000002.1"/>
</dbReference>
<dbReference type="PANTHER" id="PTHR43877:SF2">
    <property type="entry name" value="AMINOALKYLPHOSPHONATE N-ACETYLTRANSFERASE-RELATED"/>
    <property type="match status" value="1"/>
</dbReference>
<evidence type="ECO:0000256" key="2">
    <source>
        <dbReference type="ARBA" id="ARBA00023315"/>
    </source>
</evidence>
<dbReference type="Gene3D" id="3.40.630.30">
    <property type="match status" value="1"/>
</dbReference>
<dbReference type="InterPro" id="IPR050832">
    <property type="entry name" value="Bact_Acetyltransf"/>
</dbReference>
<dbReference type="Pfam" id="PF24553">
    <property type="entry name" value="Rv0428c_C"/>
    <property type="match status" value="1"/>
</dbReference>
<keyword evidence="2" id="KW-0012">Acyltransferase</keyword>
<dbReference type="Proteomes" id="UP001596037">
    <property type="component" value="Unassembled WGS sequence"/>
</dbReference>
<dbReference type="InterPro" id="IPR016181">
    <property type="entry name" value="Acyl_CoA_acyltransferase"/>
</dbReference>
<dbReference type="PROSITE" id="PS51186">
    <property type="entry name" value="GNAT"/>
    <property type="match status" value="1"/>
</dbReference>
<dbReference type="InterPro" id="IPR000182">
    <property type="entry name" value="GNAT_dom"/>
</dbReference>
<dbReference type="CDD" id="cd04301">
    <property type="entry name" value="NAT_SF"/>
    <property type="match status" value="1"/>
</dbReference>
<protein>
    <submittedName>
        <fullName evidence="4">GNAT family N-acetyltransferase</fullName>
    </submittedName>
</protein>
<organism evidence="4 5">
    <name type="scientific">Caenimonas terrae</name>
    <dbReference type="NCBI Taxonomy" id="696074"/>
    <lineage>
        <taxon>Bacteria</taxon>
        <taxon>Pseudomonadati</taxon>
        <taxon>Pseudomonadota</taxon>
        <taxon>Betaproteobacteria</taxon>
        <taxon>Burkholderiales</taxon>
        <taxon>Comamonadaceae</taxon>
        <taxon>Caenimonas</taxon>
    </lineage>
</organism>